<name>A0AAQ3SPQ3_PASNO</name>
<evidence type="ECO:0000313" key="2">
    <source>
        <dbReference type="EMBL" id="WVZ58499.1"/>
    </source>
</evidence>
<proteinExistence type="predicted"/>
<gene>
    <name evidence="2" type="ORF">U9M48_008770</name>
</gene>
<feature type="region of interest" description="Disordered" evidence="1">
    <location>
        <begin position="1"/>
        <end position="38"/>
    </location>
</feature>
<sequence length="73" mass="7835">MADQTLTPRLTCHRRRSALGSGSNGSERKGRELAGGDQRPLQCITGARIAWVLWGAARDGRRPGARGGYGELT</sequence>
<organism evidence="2 3">
    <name type="scientific">Paspalum notatum var. saurae</name>
    <dbReference type="NCBI Taxonomy" id="547442"/>
    <lineage>
        <taxon>Eukaryota</taxon>
        <taxon>Viridiplantae</taxon>
        <taxon>Streptophyta</taxon>
        <taxon>Embryophyta</taxon>
        <taxon>Tracheophyta</taxon>
        <taxon>Spermatophyta</taxon>
        <taxon>Magnoliopsida</taxon>
        <taxon>Liliopsida</taxon>
        <taxon>Poales</taxon>
        <taxon>Poaceae</taxon>
        <taxon>PACMAD clade</taxon>
        <taxon>Panicoideae</taxon>
        <taxon>Andropogonodae</taxon>
        <taxon>Paspaleae</taxon>
        <taxon>Paspalinae</taxon>
        <taxon>Paspalum</taxon>
    </lineage>
</organism>
<dbReference type="EMBL" id="CP144746">
    <property type="protein sequence ID" value="WVZ58499.1"/>
    <property type="molecule type" value="Genomic_DNA"/>
</dbReference>
<keyword evidence="3" id="KW-1185">Reference proteome</keyword>
<reference evidence="2 3" key="1">
    <citation type="submission" date="2024-02" db="EMBL/GenBank/DDBJ databases">
        <title>High-quality chromosome-scale genome assembly of Pensacola bahiagrass (Paspalum notatum Flugge var. saurae).</title>
        <authorList>
            <person name="Vega J.M."/>
            <person name="Podio M."/>
            <person name="Orjuela J."/>
            <person name="Siena L.A."/>
            <person name="Pessino S.C."/>
            <person name="Combes M.C."/>
            <person name="Mariac C."/>
            <person name="Albertini E."/>
            <person name="Pupilli F."/>
            <person name="Ortiz J.P.A."/>
            <person name="Leblanc O."/>
        </authorList>
    </citation>
    <scope>NUCLEOTIDE SEQUENCE [LARGE SCALE GENOMIC DNA]</scope>
    <source>
        <strain evidence="2">R1</strain>
        <tissue evidence="2">Leaf</tissue>
    </source>
</reference>
<protein>
    <submittedName>
        <fullName evidence="2">Uncharacterized protein</fullName>
    </submittedName>
</protein>
<dbReference type="AlphaFoldDB" id="A0AAQ3SPQ3"/>
<evidence type="ECO:0000313" key="3">
    <source>
        <dbReference type="Proteomes" id="UP001341281"/>
    </source>
</evidence>
<evidence type="ECO:0000256" key="1">
    <source>
        <dbReference type="SAM" id="MobiDB-lite"/>
    </source>
</evidence>
<dbReference type="Proteomes" id="UP001341281">
    <property type="component" value="Chromosome 02"/>
</dbReference>
<accession>A0AAQ3SPQ3</accession>